<evidence type="ECO:0000313" key="2">
    <source>
        <dbReference type="Proteomes" id="UP000009168"/>
    </source>
</evidence>
<accession>Q22MR6</accession>
<dbReference type="Proteomes" id="UP000009168">
    <property type="component" value="Unassembled WGS sequence"/>
</dbReference>
<evidence type="ECO:0000313" key="1">
    <source>
        <dbReference type="EMBL" id="EAR86615.2"/>
    </source>
</evidence>
<protein>
    <submittedName>
        <fullName evidence="1">Uncharacterized protein</fullName>
    </submittedName>
</protein>
<reference evidence="2" key="1">
    <citation type="journal article" date="2006" name="PLoS Biol.">
        <title>Macronuclear genome sequence of the ciliate Tetrahymena thermophila, a model eukaryote.</title>
        <authorList>
            <person name="Eisen J.A."/>
            <person name="Coyne R.S."/>
            <person name="Wu M."/>
            <person name="Wu D."/>
            <person name="Thiagarajan M."/>
            <person name="Wortman J.R."/>
            <person name="Badger J.H."/>
            <person name="Ren Q."/>
            <person name="Amedeo P."/>
            <person name="Jones K.M."/>
            <person name="Tallon L.J."/>
            <person name="Delcher A.L."/>
            <person name="Salzberg S.L."/>
            <person name="Silva J.C."/>
            <person name="Haas B.J."/>
            <person name="Majoros W.H."/>
            <person name="Farzad M."/>
            <person name="Carlton J.M."/>
            <person name="Smith R.K. Jr."/>
            <person name="Garg J."/>
            <person name="Pearlman R.E."/>
            <person name="Karrer K.M."/>
            <person name="Sun L."/>
            <person name="Manning G."/>
            <person name="Elde N.C."/>
            <person name="Turkewitz A.P."/>
            <person name="Asai D.J."/>
            <person name="Wilkes D.E."/>
            <person name="Wang Y."/>
            <person name="Cai H."/>
            <person name="Collins K."/>
            <person name="Stewart B.A."/>
            <person name="Lee S.R."/>
            <person name="Wilamowska K."/>
            <person name="Weinberg Z."/>
            <person name="Ruzzo W.L."/>
            <person name="Wloga D."/>
            <person name="Gaertig J."/>
            <person name="Frankel J."/>
            <person name="Tsao C.-C."/>
            <person name="Gorovsky M.A."/>
            <person name="Keeling P.J."/>
            <person name="Waller R.F."/>
            <person name="Patron N.J."/>
            <person name="Cherry J.M."/>
            <person name="Stover N.A."/>
            <person name="Krieger C.J."/>
            <person name="del Toro C."/>
            <person name="Ryder H.F."/>
            <person name="Williamson S.C."/>
            <person name="Barbeau R.A."/>
            <person name="Hamilton E.P."/>
            <person name="Orias E."/>
        </authorList>
    </citation>
    <scope>NUCLEOTIDE SEQUENCE [LARGE SCALE GENOMIC DNA]</scope>
    <source>
        <strain evidence="2">SB210</strain>
    </source>
</reference>
<sequence length="322" mass="37670">MEEEITQSQNQIRTPAYVPTQTMLGLIKSNSRNYDNNSINCTSQNTNTNTNTMHQNLFQLENRKFNEDLQSFQQNKRITFSSNSASSGFNQQTDISEQFINPSTFQNQFLQSPCNCQIQKQQQQQQIEFSYMNQREPQEEMERETNNYLSNSCQNALQVYNNQLQFVQGSMQIQQGQAILSQNKNESNCFLQRNNQQMNEESISAQQPYITKQKKQIQPCCINSNNNNCKYTQFLLSNDHQAKLEALKYFETSLRDCSTTDLLRLFNHKFIDILVENCNNYQKDQKLASMSMKIIFMICLNKCQQLTSRKVDQQVKLLKFLA</sequence>
<dbReference type="KEGG" id="tet:TTHERM_00030570"/>
<dbReference type="HOGENOM" id="CLU_613243_0_0_1"/>
<dbReference type="InParanoid" id="Q22MR6"/>
<name>Q22MR6_TETTS</name>
<dbReference type="AlphaFoldDB" id="Q22MR6"/>
<dbReference type="EMBL" id="GG662720">
    <property type="protein sequence ID" value="EAR86615.2"/>
    <property type="molecule type" value="Genomic_DNA"/>
</dbReference>
<proteinExistence type="predicted"/>
<organism evidence="1 2">
    <name type="scientific">Tetrahymena thermophila (strain SB210)</name>
    <dbReference type="NCBI Taxonomy" id="312017"/>
    <lineage>
        <taxon>Eukaryota</taxon>
        <taxon>Sar</taxon>
        <taxon>Alveolata</taxon>
        <taxon>Ciliophora</taxon>
        <taxon>Intramacronucleata</taxon>
        <taxon>Oligohymenophorea</taxon>
        <taxon>Hymenostomatida</taxon>
        <taxon>Tetrahymenina</taxon>
        <taxon>Tetrahymenidae</taxon>
        <taxon>Tetrahymena</taxon>
    </lineage>
</organism>
<keyword evidence="2" id="KW-1185">Reference proteome</keyword>
<gene>
    <name evidence="1" type="ORF">TTHERM_00030570</name>
</gene>
<dbReference type="GeneID" id="7828685"/>
<dbReference type="RefSeq" id="XP_976954.2">
    <property type="nucleotide sequence ID" value="XM_971861.3"/>
</dbReference>